<dbReference type="Gene3D" id="3.40.50.1820">
    <property type="entry name" value="alpha/beta hydrolase"/>
    <property type="match status" value="1"/>
</dbReference>
<dbReference type="GO" id="GO:0006508">
    <property type="term" value="P:proteolysis"/>
    <property type="evidence" value="ECO:0007669"/>
    <property type="project" value="InterPro"/>
</dbReference>
<name>A0A840CTU6_9BACT</name>
<dbReference type="InterPro" id="IPR002469">
    <property type="entry name" value="Peptidase_S9B_N"/>
</dbReference>
<proteinExistence type="predicted"/>
<dbReference type="GO" id="GO:0008236">
    <property type="term" value="F:serine-type peptidase activity"/>
    <property type="evidence" value="ECO:0007669"/>
    <property type="project" value="InterPro"/>
</dbReference>
<evidence type="ECO:0000313" key="4">
    <source>
        <dbReference type="EMBL" id="MBB4036275.1"/>
    </source>
</evidence>
<dbReference type="AlphaFoldDB" id="A0A840CTU6"/>
<feature type="chain" id="PRO_5032879697" evidence="1">
    <location>
        <begin position="22"/>
        <end position="718"/>
    </location>
</feature>
<dbReference type="InterPro" id="IPR001375">
    <property type="entry name" value="Peptidase_S9_cat"/>
</dbReference>
<dbReference type="RefSeq" id="WP_183307181.1">
    <property type="nucleotide sequence ID" value="NZ_JACIEP010000007.1"/>
</dbReference>
<keyword evidence="5" id="KW-1185">Reference proteome</keyword>
<dbReference type="EMBL" id="JACIEP010000007">
    <property type="protein sequence ID" value="MBB4036275.1"/>
    <property type="molecule type" value="Genomic_DNA"/>
</dbReference>
<gene>
    <name evidence="4" type="ORF">GGR21_002177</name>
</gene>
<dbReference type="Proteomes" id="UP000555103">
    <property type="component" value="Unassembled WGS sequence"/>
</dbReference>
<dbReference type="SUPFAM" id="SSF53474">
    <property type="entry name" value="alpha/beta-Hydrolases"/>
    <property type="match status" value="1"/>
</dbReference>
<dbReference type="Pfam" id="PF00930">
    <property type="entry name" value="DPPIV_N"/>
    <property type="match status" value="1"/>
</dbReference>
<evidence type="ECO:0000259" key="2">
    <source>
        <dbReference type="Pfam" id="PF00326"/>
    </source>
</evidence>
<dbReference type="Pfam" id="PF00326">
    <property type="entry name" value="Peptidase_S9"/>
    <property type="match status" value="1"/>
</dbReference>
<keyword evidence="4" id="KW-0378">Hydrolase</keyword>
<evidence type="ECO:0000313" key="5">
    <source>
        <dbReference type="Proteomes" id="UP000555103"/>
    </source>
</evidence>
<feature type="domain" description="Peptidase S9 prolyl oligopeptidase catalytic" evidence="2">
    <location>
        <begin position="524"/>
        <end position="717"/>
    </location>
</feature>
<feature type="signal peptide" evidence="1">
    <location>
        <begin position="1"/>
        <end position="21"/>
    </location>
</feature>
<evidence type="ECO:0000256" key="1">
    <source>
        <dbReference type="SAM" id="SignalP"/>
    </source>
</evidence>
<dbReference type="InterPro" id="IPR029058">
    <property type="entry name" value="AB_hydrolase_fold"/>
</dbReference>
<dbReference type="EC" id="3.4.14.5" evidence="4"/>
<dbReference type="InterPro" id="IPR050278">
    <property type="entry name" value="Serine_Prot_S9B/DPPIV"/>
</dbReference>
<feature type="domain" description="Dipeptidylpeptidase IV N-terminal" evidence="3">
    <location>
        <begin position="118"/>
        <end position="431"/>
    </location>
</feature>
<accession>A0A840CTU6</accession>
<organism evidence="4 5">
    <name type="scientific">Dysgonomonas hofstadii</name>
    <dbReference type="NCBI Taxonomy" id="637886"/>
    <lineage>
        <taxon>Bacteria</taxon>
        <taxon>Pseudomonadati</taxon>
        <taxon>Bacteroidota</taxon>
        <taxon>Bacteroidia</taxon>
        <taxon>Bacteroidales</taxon>
        <taxon>Dysgonomonadaceae</taxon>
        <taxon>Dysgonomonas</taxon>
    </lineage>
</organism>
<dbReference type="GO" id="GO:0008239">
    <property type="term" value="F:dipeptidyl-peptidase activity"/>
    <property type="evidence" value="ECO:0007669"/>
    <property type="project" value="UniProtKB-EC"/>
</dbReference>
<dbReference type="SUPFAM" id="SSF82171">
    <property type="entry name" value="DPP6 N-terminal domain-like"/>
    <property type="match status" value="1"/>
</dbReference>
<dbReference type="PANTHER" id="PTHR11731">
    <property type="entry name" value="PROTEASE FAMILY S9B,C DIPEPTIDYL-PEPTIDASE IV-RELATED"/>
    <property type="match status" value="1"/>
</dbReference>
<reference evidence="4 5" key="1">
    <citation type="submission" date="2020-08" db="EMBL/GenBank/DDBJ databases">
        <title>Genomic Encyclopedia of Type Strains, Phase IV (KMG-IV): sequencing the most valuable type-strain genomes for metagenomic binning, comparative biology and taxonomic classification.</title>
        <authorList>
            <person name="Goeker M."/>
        </authorList>
    </citation>
    <scope>NUCLEOTIDE SEQUENCE [LARGE SCALE GENOMIC DNA]</scope>
    <source>
        <strain evidence="4 5">DSM 104969</strain>
    </source>
</reference>
<dbReference type="Gene3D" id="2.140.10.30">
    <property type="entry name" value="Dipeptidylpeptidase IV, N-terminal domain"/>
    <property type="match status" value="1"/>
</dbReference>
<protein>
    <submittedName>
        <fullName evidence="4">Dipeptidyl-peptidase-4</fullName>
        <ecNumber evidence="4">3.4.14.5</ecNumber>
    </submittedName>
</protein>
<sequence>MKYFVSALLAISILLPMKSFSQNAPLTLEDLIPGGKTYNKYRAEMPRQMAWSGDNLTYVKNDTVYIAPKTDKEKPEVLFTLKDINAGLKEGNSPLKSLNGVRFISPQSNELMIYSIDKIYLYDYINKKVTANFSYSKDMADIKLAEKSRLLAYTKKNNLYLQAADGKEYAVTNETDEGIVCGQSVHRNEFGINGGIFWSPQGNLLAFYRMDETMVTDYPLVDVSERVAKLKNIKYPMAGMKSHHVTVGIYNTATQQTIYLKTGTPKEKYLTNVAWSPDEKNIYIAEVNRGQDICMLKCYNAATGELQNTLFTETHPKYVEPQTPVLFLKNDPGKFIWESRKDGYNHLYLYDTTGKELKQLTVGTWDVLSVIGFDEKGENLYFLSAQASPIEKHIYMLNLKNGKKIQLSKEPGVHSVLLSGSGKYISDVYTSRHNAGKAAITEIKSNKTYIFHMAKDPYRNITLPEITVGSIKANDGKTDLYYRLVKPSDFDASKKYPVIVYVYGGPHSQMVNNSWMGQARGWDIYMAQKGYVVFTLDNRGTGNRGLDFENITHRQLGIVETQDQISGVEYLKSLSYVDADRIGVHGWSYGGFMTLNLMLRHPETFKVGVAGGPVTDWKYYEIMYGERYMDSPQENPEGYKETSMIERAGDLKGRLLLIHGDEDPTVVMQHNLEFIASAIKKGTHPDLFIYPGQGHNMVGRDRVHLHEHITRYFDDFLK</sequence>
<comment type="caution">
    <text evidence="4">The sequence shown here is derived from an EMBL/GenBank/DDBJ whole genome shotgun (WGS) entry which is preliminary data.</text>
</comment>
<dbReference type="PANTHER" id="PTHR11731:SF193">
    <property type="entry name" value="DIPEPTIDYL PEPTIDASE 9"/>
    <property type="match status" value="1"/>
</dbReference>
<keyword evidence="1" id="KW-0732">Signal</keyword>
<evidence type="ECO:0000259" key="3">
    <source>
        <dbReference type="Pfam" id="PF00930"/>
    </source>
</evidence>